<proteinExistence type="predicted"/>
<reference evidence="1" key="1">
    <citation type="journal article" date="2023" name="Plant J.">
        <title>The genome of the king protea, Protea cynaroides.</title>
        <authorList>
            <person name="Chang J."/>
            <person name="Duong T.A."/>
            <person name="Schoeman C."/>
            <person name="Ma X."/>
            <person name="Roodt D."/>
            <person name="Barker N."/>
            <person name="Li Z."/>
            <person name="Van de Peer Y."/>
            <person name="Mizrachi E."/>
        </authorList>
    </citation>
    <scope>NUCLEOTIDE SEQUENCE</scope>
    <source>
        <tissue evidence="1">Young leaves</tissue>
    </source>
</reference>
<evidence type="ECO:0000313" key="1">
    <source>
        <dbReference type="EMBL" id="KAJ4972512.1"/>
    </source>
</evidence>
<protein>
    <submittedName>
        <fullName evidence="1">Uncharacterized protein</fullName>
    </submittedName>
</protein>
<sequence length="232" mass="25955">MGVENDVDKLLHSFTRIQAVPKDADEKQIRETSVLTLVTRSKRRRKSKQLPSTLGKLPSLETLVIGEMDKDGEFEGVGCESAKRRRLETVQLYVASPVSLSWWIAQIKVVSTAPYPGYIPEEINDLELSKVDLEFGISKKDLFNATRSSKVRSTSLTCQHIGCAAQGMHLRVAPAWIACFDFSLQKMKMQICVLEKVIRGQECGGLVSFHVICLPLCARDVCREPGVMPQEF</sequence>
<accession>A0A9Q0KL27</accession>
<comment type="caution">
    <text evidence="1">The sequence shown here is derived from an EMBL/GenBank/DDBJ whole genome shotgun (WGS) entry which is preliminary data.</text>
</comment>
<dbReference type="Proteomes" id="UP001141806">
    <property type="component" value="Unassembled WGS sequence"/>
</dbReference>
<name>A0A9Q0KL27_9MAGN</name>
<organism evidence="1 2">
    <name type="scientific">Protea cynaroides</name>
    <dbReference type="NCBI Taxonomy" id="273540"/>
    <lineage>
        <taxon>Eukaryota</taxon>
        <taxon>Viridiplantae</taxon>
        <taxon>Streptophyta</taxon>
        <taxon>Embryophyta</taxon>
        <taxon>Tracheophyta</taxon>
        <taxon>Spermatophyta</taxon>
        <taxon>Magnoliopsida</taxon>
        <taxon>Proteales</taxon>
        <taxon>Proteaceae</taxon>
        <taxon>Protea</taxon>
    </lineage>
</organism>
<keyword evidence="2" id="KW-1185">Reference proteome</keyword>
<evidence type="ECO:0000313" key="2">
    <source>
        <dbReference type="Proteomes" id="UP001141806"/>
    </source>
</evidence>
<dbReference type="EMBL" id="JAMYWD010000004">
    <property type="protein sequence ID" value="KAJ4972512.1"/>
    <property type="molecule type" value="Genomic_DNA"/>
</dbReference>
<gene>
    <name evidence="1" type="ORF">NE237_005686</name>
</gene>
<dbReference type="AlphaFoldDB" id="A0A9Q0KL27"/>